<dbReference type="PROSITE" id="PS51257">
    <property type="entry name" value="PROKAR_LIPOPROTEIN"/>
    <property type="match status" value="1"/>
</dbReference>
<protein>
    <recommendedName>
        <fullName evidence="3">Glucan endo-1,3-beta-D-glucosidase</fullName>
    </recommendedName>
</protein>
<keyword evidence="2" id="KW-1185">Reference proteome</keyword>
<dbReference type="Proteomes" id="UP000216840">
    <property type="component" value="Unassembled WGS sequence"/>
</dbReference>
<dbReference type="OrthoDB" id="9809583at2"/>
<gene>
    <name evidence="1" type="ORF">CA834_12945</name>
</gene>
<proteinExistence type="predicted"/>
<sequence length="311" mass="33708">MKNYIKITIVAVLCLFIQACQEEDQEFGPVVAPTNIDLQLTYLDDIDGDGVLDEVDAPGLGSGFVKFTATADNALSFVYEVNNIRTTAVNGKATLVFSTLGLNTYNATVIAYGTGGASSSQTIQLDVLSTFEVPAELITMLTNDSQRTWRIKAEVNNHFGLGPVGGGFNEFFQAPAFDKEGVGMYDDRYIFNVDGTFTHITDNTNDDPDVNPEGTVFGREVLIDELNGPGSGTSNGADIENYPYSDYSESWFITGPGGVETLNLTGIGFLGYYTGGDHTYIIESRSINEMVVRTTDGNGEFDWGFILIADE</sequence>
<reference evidence="1 2" key="1">
    <citation type="submission" date="2017-05" db="EMBL/GenBank/DDBJ databases">
        <title>The draft genome sequence of Idiomarina salinarum WNB302.</title>
        <authorList>
            <person name="Sun Y."/>
            <person name="Chen B."/>
            <person name="Du Z."/>
        </authorList>
    </citation>
    <scope>NUCLEOTIDE SEQUENCE [LARGE SCALE GENOMIC DNA]</scope>
    <source>
        <strain evidence="1 2">WNB302</strain>
    </source>
</reference>
<dbReference type="RefSeq" id="WP_094969139.1">
    <property type="nucleotide sequence ID" value="NZ_NGJN01000007.1"/>
</dbReference>
<evidence type="ECO:0000313" key="2">
    <source>
        <dbReference type="Proteomes" id="UP000216840"/>
    </source>
</evidence>
<comment type="caution">
    <text evidence="1">The sequence shown here is derived from an EMBL/GenBank/DDBJ whole genome shotgun (WGS) entry which is preliminary data.</text>
</comment>
<evidence type="ECO:0008006" key="3">
    <source>
        <dbReference type="Google" id="ProtNLM"/>
    </source>
</evidence>
<dbReference type="AlphaFoldDB" id="A0A265UPM0"/>
<accession>A0A265UPM0</accession>
<evidence type="ECO:0000313" key="1">
    <source>
        <dbReference type="EMBL" id="OZV67218.1"/>
    </source>
</evidence>
<name>A0A265UPM0_9FLAO</name>
<dbReference type="EMBL" id="NGJN01000007">
    <property type="protein sequence ID" value="OZV67218.1"/>
    <property type="molecule type" value="Genomic_DNA"/>
</dbReference>
<organism evidence="1 2">
    <name type="scientific">Winogradskyella aurantia</name>
    <dbReference type="NCBI Taxonomy" id="1915063"/>
    <lineage>
        <taxon>Bacteria</taxon>
        <taxon>Pseudomonadati</taxon>
        <taxon>Bacteroidota</taxon>
        <taxon>Flavobacteriia</taxon>
        <taxon>Flavobacteriales</taxon>
        <taxon>Flavobacteriaceae</taxon>
        <taxon>Winogradskyella</taxon>
    </lineage>
</organism>